<organism evidence="1 2">
    <name type="scientific">Streblomastix strix</name>
    <dbReference type="NCBI Taxonomy" id="222440"/>
    <lineage>
        <taxon>Eukaryota</taxon>
        <taxon>Metamonada</taxon>
        <taxon>Preaxostyla</taxon>
        <taxon>Oxymonadida</taxon>
        <taxon>Streblomastigidae</taxon>
        <taxon>Streblomastix</taxon>
    </lineage>
</organism>
<gene>
    <name evidence="1" type="ORF">EZS28_039747</name>
</gene>
<dbReference type="Proteomes" id="UP000324800">
    <property type="component" value="Unassembled WGS sequence"/>
</dbReference>
<name>A0A5J4U1X9_9EUKA</name>
<dbReference type="EMBL" id="SNRW01021290">
    <property type="protein sequence ID" value="KAA6364726.1"/>
    <property type="molecule type" value="Genomic_DNA"/>
</dbReference>
<reference evidence="1 2" key="1">
    <citation type="submission" date="2019-03" db="EMBL/GenBank/DDBJ databases">
        <title>Single cell metagenomics reveals metabolic interactions within the superorganism composed of flagellate Streblomastix strix and complex community of Bacteroidetes bacteria on its surface.</title>
        <authorList>
            <person name="Treitli S.C."/>
            <person name="Kolisko M."/>
            <person name="Husnik F."/>
            <person name="Keeling P."/>
            <person name="Hampl V."/>
        </authorList>
    </citation>
    <scope>NUCLEOTIDE SEQUENCE [LARGE SCALE GENOMIC DNA]</scope>
    <source>
        <strain evidence="1">ST1C</strain>
    </source>
</reference>
<proteinExistence type="predicted"/>
<dbReference type="AlphaFoldDB" id="A0A5J4U1X9"/>
<evidence type="ECO:0000313" key="1">
    <source>
        <dbReference type="EMBL" id="KAA6364726.1"/>
    </source>
</evidence>
<feature type="non-terminal residue" evidence="1">
    <location>
        <position position="1"/>
    </location>
</feature>
<accession>A0A5J4U1X9</accession>
<evidence type="ECO:0000313" key="2">
    <source>
        <dbReference type="Proteomes" id="UP000324800"/>
    </source>
</evidence>
<sequence length="88" mass="10250">FEKAMIKLGYSPQQINKFLDNDIQTLIIQQMQNTRQKQKQIHKQKQLAALKLADSDYKSIQQQEIAMIGPDYVGIMDLRFLPDERKAA</sequence>
<protein>
    <submittedName>
        <fullName evidence="1">Uncharacterized protein</fullName>
    </submittedName>
</protein>
<comment type="caution">
    <text evidence="1">The sequence shown here is derived from an EMBL/GenBank/DDBJ whole genome shotgun (WGS) entry which is preliminary data.</text>
</comment>